<comment type="caution">
    <text evidence="2">The sequence shown here is derived from an EMBL/GenBank/DDBJ whole genome shotgun (WGS) entry which is preliminary data.</text>
</comment>
<evidence type="ECO:0000256" key="1">
    <source>
        <dbReference type="SAM" id="Phobius"/>
    </source>
</evidence>
<name>A0A9X3WU87_9BACI</name>
<dbReference type="NCBIfam" id="TIGR02876">
    <property type="entry name" value="spore_yqfD"/>
    <property type="match status" value="1"/>
</dbReference>
<gene>
    <name evidence="2" type="primary">yqfD</name>
    <name evidence="2" type="ORF">NC797_10465</name>
</gene>
<keyword evidence="1" id="KW-0812">Transmembrane</keyword>
<accession>A0A9X3WU87</accession>
<evidence type="ECO:0000313" key="3">
    <source>
        <dbReference type="Proteomes" id="UP001145050"/>
    </source>
</evidence>
<organism evidence="2 3">
    <name type="scientific">Terrihalobacillus insolitus</name>
    <dbReference type="NCBI Taxonomy" id="2950438"/>
    <lineage>
        <taxon>Bacteria</taxon>
        <taxon>Bacillati</taxon>
        <taxon>Bacillota</taxon>
        <taxon>Bacilli</taxon>
        <taxon>Bacillales</taxon>
        <taxon>Bacillaceae</taxon>
        <taxon>Terrihalobacillus</taxon>
    </lineage>
</organism>
<protein>
    <submittedName>
        <fullName evidence="2">Sporulation protein YqfD</fullName>
    </submittedName>
</protein>
<dbReference type="InterPro" id="IPR010690">
    <property type="entry name" value="YqfD"/>
</dbReference>
<dbReference type="AlphaFoldDB" id="A0A9X3WU87"/>
<reference evidence="2" key="1">
    <citation type="submission" date="2022-06" db="EMBL/GenBank/DDBJ databases">
        <title>Aquibacillus sp. a new bacterium isolated from soil saline samples.</title>
        <authorList>
            <person name="Galisteo C."/>
            <person name="De La Haba R."/>
            <person name="Sanchez-Porro C."/>
            <person name="Ventosa A."/>
        </authorList>
    </citation>
    <scope>NUCLEOTIDE SEQUENCE</scope>
    <source>
        <strain evidence="2">3ASR75-11</strain>
    </source>
</reference>
<proteinExistence type="predicted"/>
<dbReference type="Pfam" id="PF06898">
    <property type="entry name" value="YqfD"/>
    <property type="match status" value="1"/>
</dbReference>
<keyword evidence="3" id="KW-1185">Reference proteome</keyword>
<feature type="transmembrane region" description="Helical" evidence="1">
    <location>
        <begin position="91"/>
        <end position="110"/>
    </location>
</feature>
<keyword evidence="1" id="KW-1133">Transmembrane helix</keyword>
<dbReference type="Proteomes" id="UP001145050">
    <property type="component" value="Unassembled WGS sequence"/>
</dbReference>
<sequence>MKQTQGVFFTGYVTIQVKGHHPEFFLNFCMKEKIPAWNIKKMDRETVKCNIRIQDIEHIRVMRRKTRYKITFVNKHGFPFLTNKFLRRKPFITGLLLSFLFVMVLSNIVWDIEVKGVNPEIENEIVEKLNDYGIQPGSMKFTVGKPGKIQQKLLKDIPELLWVGVTEKGTTYYLEGVEKTVVEEEEKNGPNNLIAAKKGTIVDMFVSKGKPMVEVNDVVEKGDLLVSANIGKEEEDEEGKAQDRELVGAKGEVIAETWYKVKMNVAKSTTYEVLTGNKEKSYSLNIAGFTIPIWGFFSPDFANVKTETNEKPFQFLKWELPVAFVETTIYEKINKKEQRSEQEARKVGIKQASQDLQTELGKNAVVSFKKVLHESTENGKVKLILYFNVREDIAKNQPISQGD</sequence>
<dbReference type="PIRSF" id="PIRSF029895">
    <property type="entry name" value="SpoIV"/>
    <property type="match status" value="1"/>
</dbReference>
<dbReference type="RefSeq" id="WP_272436739.1">
    <property type="nucleotide sequence ID" value="NZ_JAMQKB010000009.1"/>
</dbReference>
<keyword evidence="1" id="KW-0472">Membrane</keyword>
<evidence type="ECO:0000313" key="2">
    <source>
        <dbReference type="EMBL" id="MDC3424933.1"/>
    </source>
</evidence>
<dbReference type="EMBL" id="JAMQKB010000009">
    <property type="protein sequence ID" value="MDC3424933.1"/>
    <property type="molecule type" value="Genomic_DNA"/>
</dbReference>